<reference evidence="1 2" key="1">
    <citation type="submission" date="2016-02" db="EMBL/GenBank/DDBJ databases">
        <authorList>
            <person name="Wen L."/>
            <person name="He K."/>
            <person name="Yang H."/>
        </authorList>
    </citation>
    <scope>NUCLEOTIDE SEQUENCE [LARGE SCALE GENOMIC DNA]</scope>
    <source>
        <strain evidence="1 2">DSM 22607</strain>
    </source>
</reference>
<dbReference type="EMBL" id="LSZW01000062">
    <property type="protein sequence ID" value="KXK65204.1"/>
    <property type="molecule type" value="Genomic_DNA"/>
</dbReference>
<protein>
    <submittedName>
        <fullName evidence="1">Uncharacterized protein</fullName>
    </submittedName>
</protein>
<evidence type="ECO:0000313" key="1">
    <source>
        <dbReference type="EMBL" id="KXK65204.1"/>
    </source>
</evidence>
<sequence length="43" mass="5212">MFKGWEMDFSKEFFPYTSSQYRKFSNQILKDAFKLPVTIINDI</sequence>
<dbReference type="AlphaFoldDB" id="A0A136Q3Q0"/>
<proteinExistence type="predicted"/>
<evidence type="ECO:0000313" key="2">
    <source>
        <dbReference type="Proteomes" id="UP000070366"/>
    </source>
</evidence>
<dbReference type="STRING" id="626937.HMPREF3293_01793"/>
<comment type="caution">
    <text evidence="1">The sequence shown here is derived from an EMBL/GenBank/DDBJ whole genome shotgun (WGS) entry which is preliminary data.</text>
</comment>
<accession>A0A136Q3Q0</accession>
<organism evidence="1 2">
    <name type="scientific">Christensenella minuta</name>
    <dbReference type="NCBI Taxonomy" id="626937"/>
    <lineage>
        <taxon>Bacteria</taxon>
        <taxon>Bacillati</taxon>
        <taxon>Bacillota</taxon>
        <taxon>Clostridia</taxon>
        <taxon>Christensenellales</taxon>
        <taxon>Christensenellaceae</taxon>
        <taxon>Christensenella</taxon>
    </lineage>
</organism>
<dbReference type="Proteomes" id="UP000070366">
    <property type="component" value="Unassembled WGS sequence"/>
</dbReference>
<name>A0A136Q3Q0_9FIRM</name>
<gene>
    <name evidence="1" type="ORF">HMPREF3293_01793</name>
</gene>
<keyword evidence="2" id="KW-1185">Reference proteome</keyword>